<dbReference type="Pfam" id="PF13641">
    <property type="entry name" value="Glyco_tranf_2_3"/>
    <property type="match status" value="1"/>
</dbReference>
<keyword evidence="2" id="KW-0328">Glycosyltransferase</keyword>
<comment type="similarity">
    <text evidence="1">Belongs to the glycosyltransferase 2 family.</text>
</comment>
<keyword evidence="4" id="KW-1133">Transmembrane helix</keyword>
<organism evidence="5 6">
    <name type="scientific">Oryzomonas rubra</name>
    <dbReference type="NCBI Taxonomy" id="2509454"/>
    <lineage>
        <taxon>Bacteria</taxon>
        <taxon>Pseudomonadati</taxon>
        <taxon>Thermodesulfobacteriota</taxon>
        <taxon>Desulfuromonadia</taxon>
        <taxon>Geobacterales</taxon>
        <taxon>Geobacteraceae</taxon>
        <taxon>Oryzomonas</taxon>
    </lineage>
</organism>
<evidence type="ECO:0000313" key="6">
    <source>
        <dbReference type="Proteomes" id="UP000324298"/>
    </source>
</evidence>
<feature type="transmembrane region" description="Helical" evidence="4">
    <location>
        <begin position="6"/>
        <end position="26"/>
    </location>
</feature>
<keyword evidence="6" id="KW-1185">Reference proteome</keyword>
<keyword evidence="4" id="KW-0472">Membrane</keyword>
<gene>
    <name evidence="5" type="ORF">ET418_01515</name>
</gene>
<proteinExistence type="inferred from homology"/>
<keyword evidence="3 5" id="KW-0808">Transferase</keyword>
<keyword evidence="4" id="KW-0812">Transmembrane</keyword>
<evidence type="ECO:0000256" key="3">
    <source>
        <dbReference type="ARBA" id="ARBA00022679"/>
    </source>
</evidence>
<dbReference type="Gene3D" id="3.90.550.10">
    <property type="entry name" value="Spore Coat Polysaccharide Biosynthesis Protein SpsA, Chain A"/>
    <property type="match status" value="1"/>
</dbReference>
<evidence type="ECO:0000256" key="1">
    <source>
        <dbReference type="ARBA" id="ARBA00006739"/>
    </source>
</evidence>
<name>A0A5A9XRQ9_9BACT</name>
<dbReference type="SUPFAM" id="SSF53448">
    <property type="entry name" value="Nucleotide-diphospho-sugar transferases"/>
    <property type="match status" value="1"/>
</dbReference>
<evidence type="ECO:0000313" key="5">
    <source>
        <dbReference type="EMBL" id="KAA0895225.1"/>
    </source>
</evidence>
<protein>
    <submittedName>
        <fullName evidence="5">Glycosyltransferase family 2 protein</fullName>
    </submittedName>
</protein>
<evidence type="ECO:0000256" key="4">
    <source>
        <dbReference type="SAM" id="Phobius"/>
    </source>
</evidence>
<feature type="transmembrane region" description="Helical" evidence="4">
    <location>
        <begin position="309"/>
        <end position="335"/>
    </location>
</feature>
<evidence type="ECO:0000256" key="2">
    <source>
        <dbReference type="ARBA" id="ARBA00022676"/>
    </source>
</evidence>
<comment type="caution">
    <text evidence="5">The sequence shown here is derived from an EMBL/GenBank/DDBJ whole genome shotgun (WGS) entry which is preliminary data.</text>
</comment>
<feature type="transmembrane region" description="Helical" evidence="4">
    <location>
        <begin position="376"/>
        <end position="398"/>
    </location>
</feature>
<dbReference type="OrthoDB" id="9806824at2"/>
<dbReference type="GO" id="GO:0016757">
    <property type="term" value="F:glycosyltransferase activity"/>
    <property type="evidence" value="ECO:0007669"/>
    <property type="project" value="UniProtKB-KW"/>
</dbReference>
<reference evidence="5 6" key="1">
    <citation type="submission" date="2019-04" db="EMBL/GenBank/DDBJ databases">
        <title>Geobacter ruber sp. nov., ferric-reducing bacteria isolated from paddy soil.</title>
        <authorList>
            <person name="Xu Z."/>
            <person name="Masuda Y."/>
            <person name="Itoh H."/>
            <person name="Senoo K."/>
        </authorList>
    </citation>
    <scope>NUCLEOTIDE SEQUENCE [LARGE SCALE GENOMIC DNA]</scope>
    <source>
        <strain evidence="5 6">Red88</strain>
    </source>
</reference>
<dbReference type="CDD" id="cd06423">
    <property type="entry name" value="CESA_like"/>
    <property type="match status" value="1"/>
</dbReference>
<dbReference type="PANTHER" id="PTHR43630:SF1">
    <property type="entry name" value="POLY-BETA-1,6-N-ACETYL-D-GLUCOSAMINE SYNTHASE"/>
    <property type="match status" value="1"/>
</dbReference>
<feature type="transmembrane region" description="Helical" evidence="4">
    <location>
        <begin position="341"/>
        <end position="364"/>
    </location>
</feature>
<dbReference type="PANTHER" id="PTHR43630">
    <property type="entry name" value="POLY-BETA-1,6-N-ACETYL-D-GLUCOSAMINE SYNTHASE"/>
    <property type="match status" value="1"/>
</dbReference>
<sequence>MGVNIMQTVLINLLYSVVSIIALYTIRHYIFTLNRLFSRPRQPYVDIGTADWPTVTIFVPAHNEELVIGDMMENLLKVDYPHDRLIIVPINDRSKDRTKDILDKYAKEFPVLIKPYHRVSGKCGKSSALKEVEPLYKSEIHLVFDADYLPGKGLIKQLVAPFFDPEVGAVMGRVVPYNIKPSLLTRILDLERSGGYQVDQQARMNLHMVPQFGGTVGGVRTSALKSIGGWRSDTLAEDTDVTMRMTLEGWKVAYQNRSECYEEVPENWFARIRQITRWAKGHNQSCARYFFPLLRQLGKLPTLAVLDGLMLLGVFLMPPLLLVGWTLSLTLFYMGNQIGNLFMLILVISTYNTLGNFATFFEVASATRLDGSGKRILLLPFLSLGFLVSFVTVSWATISQILSSPFNNHRKWDKTDRHRNGDVGGNDSSSDCDYENGHYSNRGHGYAYLIAGGCTIVEHIFGRSGV</sequence>
<dbReference type="InterPro" id="IPR029044">
    <property type="entry name" value="Nucleotide-diphossugar_trans"/>
</dbReference>
<dbReference type="AlphaFoldDB" id="A0A5A9XRQ9"/>
<accession>A0A5A9XRQ9</accession>
<dbReference type="EMBL" id="SRSD01000001">
    <property type="protein sequence ID" value="KAA0895225.1"/>
    <property type="molecule type" value="Genomic_DNA"/>
</dbReference>
<dbReference type="Proteomes" id="UP000324298">
    <property type="component" value="Unassembled WGS sequence"/>
</dbReference>